<dbReference type="InterPro" id="IPR029064">
    <property type="entry name" value="Ribosomal_eL30-like_sf"/>
</dbReference>
<dbReference type="PANTHER" id="PTHR10411">
    <property type="entry name" value="GROWTH ARREST AND DNA DAMAGE-INDUCIBLE PROTEIN GADD45"/>
    <property type="match status" value="1"/>
</dbReference>
<evidence type="ECO:0008006" key="3">
    <source>
        <dbReference type="Google" id="ProtNLM"/>
    </source>
</evidence>
<dbReference type="GO" id="GO:0005737">
    <property type="term" value="C:cytoplasm"/>
    <property type="evidence" value="ECO:0007669"/>
    <property type="project" value="TreeGrafter"/>
</dbReference>
<dbReference type="GO" id="GO:0051726">
    <property type="term" value="P:regulation of cell cycle"/>
    <property type="evidence" value="ECO:0007669"/>
    <property type="project" value="InterPro"/>
</dbReference>
<dbReference type="PANTHER" id="PTHR10411:SF8">
    <property type="entry name" value="FI09246P"/>
    <property type="match status" value="1"/>
</dbReference>
<comment type="caution">
    <text evidence="1">The sequence shown here is derived from an EMBL/GenBank/DDBJ whole genome shotgun (WGS) entry which is preliminary data.</text>
</comment>
<organism evidence="1 2">
    <name type="scientific">Pinctada imbricata</name>
    <name type="common">Atlantic pearl-oyster</name>
    <name type="synonym">Pinctada martensii</name>
    <dbReference type="NCBI Taxonomy" id="66713"/>
    <lineage>
        <taxon>Eukaryota</taxon>
        <taxon>Metazoa</taxon>
        <taxon>Spiralia</taxon>
        <taxon>Lophotrochozoa</taxon>
        <taxon>Mollusca</taxon>
        <taxon>Bivalvia</taxon>
        <taxon>Autobranchia</taxon>
        <taxon>Pteriomorphia</taxon>
        <taxon>Pterioida</taxon>
        <taxon>Pterioidea</taxon>
        <taxon>Pteriidae</taxon>
        <taxon>Pinctada</taxon>
    </lineage>
</organism>
<keyword evidence="2" id="KW-1185">Reference proteome</keyword>
<accession>A0AA88XTI5</accession>
<dbReference type="InterPro" id="IPR024824">
    <property type="entry name" value="GADD45"/>
</dbReference>
<proteinExistence type="predicted"/>
<dbReference type="EMBL" id="VSWD01000010">
    <property type="protein sequence ID" value="KAK3091580.1"/>
    <property type="molecule type" value="Genomic_DNA"/>
</dbReference>
<sequence length="160" mass="17989">MYYKDLAYNMTFTNEKQMESEDSLQREAPAALKQTLQIALSEERSMMGTIGCADVLSTHPETVSLCILPKEDGVNGLIQHKLIQAYCWENDIPVLLVDSEVNLRKILSREIKNSIESDVSCVIIKNKEGPLSVAETTLAKYYAWLIAHDVDPHPILQLPV</sequence>
<evidence type="ECO:0000313" key="2">
    <source>
        <dbReference type="Proteomes" id="UP001186944"/>
    </source>
</evidence>
<gene>
    <name evidence="1" type="ORF">FSP39_020932</name>
</gene>
<dbReference type="Gene3D" id="3.30.1330.30">
    <property type="match status" value="1"/>
</dbReference>
<evidence type="ECO:0000313" key="1">
    <source>
        <dbReference type="EMBL" id="KAK3091580.1"/>
    </source>
</evidence>
<dbReference type="GO" id="GO:0005634">
    <property type="term" value="C:nucleus"/>
    <property type="evidence" value="ECO:0007669"/>
    <property type="project" value="InterPro"/>
</dbReference>
<reference evidence="1" key="1">
    <citation type="submission" date="2019-08" db="EMBL/GenBank/DDBJ databases">
        <title>The improved chromosome-level genome for the pearl oyster Pinctada fucata martensii using PacBio sequencing and Hi-C.</title>
        <authorList>
            <person name="Zheng Z."/>
        </authorList>
    </citation>
    <scope>NUCLEOTIDE SEQUENCE</scope>
    <source>
        <strain evidence="1">ZZ-2019</strain>
        <tissue evidence="1">Adductor muscle</tissue>
    </source>
</reference>
<protein>
    <recommendedName>
        <fullName evidence="3">Ribosomal protein L7Ae/L30e/S12e/Gadd45 domain-containing protein</fullName>
    </recommendedName>
</protein>
<name>A0AA88XTI5_PINIB</name>
<dbReference type="Proteomes" id="UP001186944">
    <property type="component" value="Unassembled WGS sequence"/>
</dbReference>
<dbReference type="AlphaFoldDB" id="A0AA88XTI5"/>